<dbReference type="AlphaFoldDB" id="A0A5J5BCE9"/>
<protein>
    <submittedName>
        <fullName evidence="3">Uncharacterized protein</fullName>
    </submittedName>
</protein>
<dbReference type="EMBL" id="CM018037">
    <property type="protein sequence ID" value="KAA8538891.1"/>
    <property type="molecule type" value="Genomic_DNA"/>
</dbReference>
<feature type="coiled-coil region" evidence="1">
    <location>
        <begin position="119"/>
        <end position="153"/>
    </location>
</feature>
<evidence type="ECO:0000313" key="3">
    <source>
        <dbReference type="EMBL" id="KAA8538891.1"/>
    </source>
</evidence>
<organism evidence="3 4">
    <name type="scientific">Nyssa sinensis</name>
    <dbReference type="NCBI Taxonomy" id="561372"/>
    <lineage>
        <taxon>Eukaryota</taxon>
        <taxon>Viridiplantae</taxon>
        <taxon>Streptophyta</taxon>
        <taxon>Embryophyta</taxon>
        <taxon>Tracheophyta</taxon>
        <taxon>Spermatophyta</taxon>
        <taxon>Magnoliopsida</taxon>
        <taxon>eudicotyledons</taxon>
        <taxon>Gunneridae</taxon>
        <taxon>Pentapetalae</taxon>
        <taxon>asterids</taxon>
        <taxon>Cornales</taxon>
        <taxon>Nyssaceae</taxon>
        <taxon>Nyssa</taxon>
    </lineage>
</organism>
<feature type="region of interest" description="Disordered" evidence="2">
    <location>
        <begin position="95"/>
        <end position="114"/>
    </location>
</feature>
<dbReference type="Proteomes" id="UP000325577">
    <property type="component" value="Linkage Group LG14"/>
</dbReference>
<proteinExistence type="predicted"/>
<keyword evidence="4" id="KW-1185">Reference proteome</keyword>
<name>A0A5J5BCE9_9ASTE</name>
<keyword evidence="1" id="KW-0175">Coiled coil</keyword>
<reference evidence="3 4" key="1">
    <citation type="submission" date="2019-09" db="EMBL/GenBank/DDBJ databases">
        <title>A chromosome-level genome assembly of the Chinese tupelo Nyssa sinensis.</title>
        <authorList>
            <person name="Yang X."/>
            <person name="Kang M."/>
            <person name="Yang Y."/>
            <person name="Xiong H."/>
            <person name="Wang M."/>
            <person name="Zhang Z."/>
            <person name="Wang Z."/>
            <person name="Wu H."/>
            <person name="Ma T."/>
            <person name="Liu J."/>
            <person name="Xi Z."/>
        </authorList>
    </citation>
    <scope>NUCLEOTIDE SEQUENCE [LARGE SCALE GENOMIC DNA]</scope>
    <source>
        <strain evidence="3">J267</strain>
        <tissue evidence="3">Leaf</tissue>
    </source>
</reference>
<evidence type="ECO:0000256" key="1">
    <source>
        <dbReference type="SAM" id="Coils"/>
    </source>
</evidence>
<evidence type="ECO:0000256" key="2">
    <source>
        <dbReference type="SAM" id="MobiDB-lite"/>
    </source>
</evidence>
<evidence type="ECO:0000313" key="4">
    <source>
        <dbReference type="Proteomes" id="UP000325577"/>
    </source>
</evidence>
<accession>A0A5J5BCE9</accession>
<gene>
    <name evidence="3" type="ORF">F0562_025583</name>
</gene>
<feature type="compositionally biased region" description="Low complexity" evidence="2">
    <location>
        <begin position="95"/>
        <end position="107"/>
    </location>
</feature>
<sequence>MKEIVAHVLDEAGSSDRADPSLNEVAANLGLEVPSEEIKVKGLVKEKEQGGGIIPSEGTLAARPSLIPPSYRGIPLPGDGQGHLVPGVINSSIPSASKVPKSPSSASLFNQVRESSTRRVEIHQEVAALSGRLAELEERLSKREQVLREADVEERRILEECRGIEA</sequence>